<evidence type="ECO:0000313" key="1">
    <source>
        <dbReference type="EMBL" id="OPJ84045.1"/>
    </source>
</evidence>
<reference evidence="1 2" key="1">
    <citation type="submission" date="2016-02" db="EMBL/GenBank/DDBJ databases">
        <title>Band-tailed pigeon sequencing and assembly.</title>
        <authorList>
            <person name="Soares A.E."/>
            <person name="Novak B.J."/>
            <person name="Rice E.S."/>
            <person name="O'Connell B."/>
            <person name="Chang D."/>
            <person name="Weber S."/>
            <person name="Shapiro B."/>
        </authorList>
    </citation>
    <scope>NUCLEOTIDE SEQUENCE [LARGE SCALE GENOMIC DNA]</scope>
    <source>
        <strain evidence="1">BTP2013</strain>
        <tissue evidence="1">Blood</tissue>
    </source>
</reference>
<proteinExistence type="predicted"/>
<dbReference type="EMBL" id="LSYS01003057">
    <property type="protein sequence ID" value="OPJ84045.1"/>
    <property type="molecule type" value="Genomic_DNA"/>
</dbReference>
<gene>
    <name evidence="1" type="ORF">AV530_015558</name>
</gene>
<sequence length="68" mass="7705">MASTKEIGWDGPGEDSLLFWPRIRSYPECAWWDWYTESLPGPPFCFAVMWKVTLQLGAGRAVEALILG</sequence>
<dbReference type="AlphaFoldDB" id="A0A1V4KI04"/>
<evidence type="ECO:0000313" key="2">
    <source>
        <dbReference type="Proteomes" id="UP000190648"/>
    </source>
</evidence>
<name>A0A1V4KI04_PATFA</name>
<dbReference type="Proteomes" id="UP000190648">
    <property type="component" value="Unassembled WGS sequence"/>
</dbReference>
<keyword evidence="2" id="KW-1185">Reference proteome</keyword>
<organism evidence="1 2">
    <name type="scientific">Patagioenas fasciata monilis</name>
    <dbReference type="NCBI Taxonomy" id="372326"/>
    <lineage>
        <taxon>Eukaryota</taxon>
        <taxon>Metazoa</taxon>
        <taxon>Chordata</taxon>
        <taxon>Craniata</taxon>
        <taxon>Vertebrata</taxon>
        <taxon>Euteleostomi</taxon>
        <taxon>Archelosauria</taxon>
        <taxon>Archosauria</taxon>
        <taxon>Dinosauria</taxon>
        <taxon>Saurischia</taxon>
        <taxon>Theropoda</taxon>
        <taxon>Coelurosauria</taxon>
        <taxon>Aves</taxon>
        <taxon>Neognathae</taxon>
        <taxon>Neoaves</taxon>
        <taxon>Columbimorphae</taxon>
        <taxon>Columbiformes</taxon>
        <taxon>Columbidae</taxon>
        <taxon>Patagioenas</taxon>
    </lineage>
</organism>
<accession>A0A1V4KI04</accession>
<protein>
    <submittedName>
        <fullName evidence="1">Uncharacterized protein</fullName>
    </submittedName>
</protein>
<comment type="caution">
    <text evidence="1">The sequence shown here is derived from an EMBL/GenBank/DDBJ whole genome shotgun (WGS) entry which is preliminary data.</text>
</comment>